<comment type="caution">
    <text evidence="1">The sequence shown here is derived from an EMBL/GenBank/DDBJ whole genome shotgun (WGS) entry which is preliminary data.</text>
</comment>
<reference evidence="1 2" key="1">
    <citation type="submission" date="2023-02" db="EMBL/GenBank/DDBJ databases">
        <title>LHISI_Scaffold_Assembly.</title>
        <authorList>
            <person name="Stuart O.P."/>
            <person name="Cleave R."/>
            <person name="Magrath M.J.L."/>
            <person name="Mikheyev A.S."/>
        </authorList>
    </citation>
    <scope>NUCLEOTIDE SEQUENCE [LARGE SCALE GENOMIC DNA]</scope>
    <source>
        <strain evidence="1">Daus_M_001</strain>
        <tissue evidence="1">Leg muscle</tissue>
    </source>
</reference>
<organism evidence="1 2">
    <name type="scientific">Dryococelus australis</name>
    <dbReference type="NCBI Taxonomy" id="614101"/>
    <lineage>
        <taxon>Eukaryota</taxon>
        <taxon>Metazoa</taxon>
        <taxon>Ecdysozoa</taxon>
        <taxon>Arthropoda</taxon>
        <taxon>Hexapoda</taxon>
        <taxon>Insecta</taxon>
        <taxon>Pterygota</taxon>
        <taxon>Neoptera</taxon>
        <taxon>Polyneoptera</taxon>
        <taxon>Phasmatodea</taxon>
        <taxon>Verophasmatodea</taxon>
        <taxon>Anareolatae</taxon>
        <taxon>Phasmatidae</taxon>
        <taxon>Eurycanthinae</taxon>
        <taxon>Dryococelus</taxon>
    </lineage>
</organism>
<keyword evidence="2" id="KW-1185">Reference proteome</keyword>
<accession>A0ABQ9HTA3</accession>
<dbReference type="EMBL" id="JARBHB010000004">
    <property type="protein sequence ID" value="KAJ8887607.1"/>
    <property type="molecule type" value="Genomic_DNA"/>
</dbReference>
<evidence type="ECO:0008006" key="3">
    <source>
        <dbReference type="Google" id="ProtNLM"/>
    </source>
</evidence>
<protein>
    <recommendedName>
        <fullName evidence="3">Integrase zinc-binding domain-containing protein</fullName>
    </recommendedName>
</protein>
<gene>
    <name evidence="1" type="ORF">PR048_013824</name>
</gene>
<sequence>MEKCYTLVPPYDAKRTHEHSKIALQDLLSGQDKIGDQGWDKLVRDQHQGKELENWMQEHSEQCLVDKYWWPGVEINVGIYAIPCTICIICKSHPTAHSAPRAQRPMQPWIVIVLDLMEPYPWSKKGNHFRLVITDKFYCWTEVTPLKHYGKRPVKEGGETYGNPWTPPSA</sequence>
<evidence type="ECO:0000313" key="1">
    <source>
        <dbReference type="EMBL" id="KAJ8887607.1"/>
    </source>
</evidence>
<name>A0ABQ9HTA3_9NEOP</name>
<proteinExistence type="predicted"/>
<dbReference type="Proteomes" id="UP001159363">
    <property type="component" value="Chromosome X"/>
</dbReference>
<evidence type="ECO:0000313" key="2">
    <source>
        <dbReference type="Proteomes" id="UP001159363"/>
    </source>
</evidence>